<dbReference type="InterPro" id="IPR002325">
    <property type="entry name" value="Cyt_f"/>
</dbReference>
<dbReference type="Gene3D" id="1.20.5.700">
    <property type="entry name" value="Single helix bin"/>
    <property type="match status" value="1"/>
</dbReference>
<gene>
    <name evidence="17 20" type="primary">petA</name>
    <name evidence="20" type="ORF">NIES23_08560</name>
</gene>
<evidence type="ECO:0000313" key="20">
    <source>
        <dbReference type="EMBL" id="BAY68073.1"/>
    </source>
</evidence>
<keyword evidence="15 17" id="KW-0472">Membrane</keyword>
<keyword evidence="9 17" id="KW-0479">Metal-binding</keyword>
<sequence length="333" mass="35925">MRNACTRARLTRTARAMVKTLFIAIASVTFFFTSDLALPQSAAAYPFWAQQTYPETPREPTGRIVCANCHLAAKPTEVEVPQSVLPDTVFKAVVKIPYDTSVQQVGADGSKVGLNVGAVLMLPEGFKIAPEDRIPEELKEEIGDVYFQPYGEDKDNIVIVGPLPGEQYQEIVFPVLSPNPANDKNIHFGKYSVHVGGNRGRGQVYPTGEKSNNNLYSAAATGTISKIAKQEGEDGSVKYLVDIKTESGEVVSDTIPAGPELIVSEGQAVTAGDALTNNPNVGGFGQLDAEIVLQDANRVGWLIAFVALVMLAQVMLVLKKKQVEKVQAAEMNF</sequence>
<dbReference type="Proteomes" id="UP000217507">
    <property type="component" value="Chromosome"/>
</dbReference>
<feature type="binding site" description="covalent" evidence="17 18">
    <location>
        <position position="66"/>
    </location>
    <ligand>
        <name>heme</name>
        <dbReference type="ChEBI" id="CHEBI:30413"/>
    </ligand>
</feature>
<dbReference type="InterPro" id="IPR036826">
    <property type="entry name" value="Cyt_f_lg_dom_sf"/>
</dbReference>
<feature type="binding site" description="axial binding residue" evidence="17 18">
    <location>
        <position position="45"/>
    </location>
    <ligand>
        <name>heme</name>
        <dbReference type="ChEBI" id="CHEBI:30413"/>
    </ligand>
    <ligandPart>
        <name>Fe</name>
        <dbReference type="ChEBI" id="CHEBI:18248"/>
    </ligandPart>
</feature>
<keyword evidence="8 17" id="KW-0812">Transmembrane</keyword>
<dbReference type="Gene3D" id="2.40.50.100">
    <property type="match status" value="1"/>
</dbReference>
<dbReference type="GO" id="GO:0009055">
    <property type="term" value="F:electron transfer activity"/>
    <property type="evidence" value="ECO:0007669"/>
    <property type="project" value="UniProtKB-UniRule"/>
</dbReference>
<dbReference type="SUPFAM" id="SSF51246">
    <property type="entry name" value="Rudiment single hybrid motif"/>
    <property type="match status" value="1"/>
</dbReference>
<evidence type="ECO:0000256" key="4">
    <source>
        <dbReference type="ARBA" id="ARBA00013528"/>
    </source>
</evidence>
<dbReference type="HAMAP" id="MF_00610">
    <property type="entry name" value="Cytb6_f_cytF"/>
    <property type="match status" value="1"/>
</dbReference>
<dbReference type="InterPro" id="IPR024094">
    <property type="entry name" value="Cyt_f_lg_dom"/>
</dbReference>
<evidence type="ECO:0000256" key="3">
    <source>
        <dbReference type="ARBA" id="ARBA00008923"/>
    </source>
</evidence>
<organism evidence="20 21">
    <name type="scientific">Trichormus variabilis NIES-23</name>
    <dbReference type="NCBI Taxonomy" id="1973479"/>
    <lineage>
        <taxon>Bacteria</taxon>
        <taxon>Bacillati</taxon>
        <taxon>Cyanobacteriota</taxon>
        <taxon>Cyanophyceae</taxon>
        <taxon>Nostocales</taxon>
        <taxon>Nostocaceae</taxon>
        <taxon>Trichormus</taxon>
    </lineage>
</organism>
<proteinExistence type="inferred from homology"/>
<dbReference type="PRINTS" id="PR00610">
    <property type="entry name" value="CYTOCHROMEF"/>
</dbReference>
<evidence type="ECO:0000313" key="21">
    <source>
        <dbReference type="Proteomes" id="UP000217507"/>
    </source>
</evidence>
<protein>
    <recommendedName>
        <fullName evidence="4 17">Cytochrome f</fullName>
    </recommendedName>
</protein>
<evidence type="ECO:0000256" key="10">
    <source>
        <dbReference type="ARBA" id="ARBA00022729"/>
    </source>
</evidence>
<evidence type="ECO:0000259" key="19">
    <source>
        <dbReference type="Pfam" id="PF16639"/>
    </source>
</evidence>
<dbReference type="InterPro" id="IPR024058">
    <property type="entry name" value="Cyt-f_TM"/>
</dbReference>
<evidence type="ECO:0000256" key="9">
    <source>
        <dbReference type="ARBA" id="ARBA00022723"/>
    </source>
</evidence>
<keyword evidence="10 17" id="KW-0732">Signal</keyword>
<evidence type="ECO:0000256" key="1">
    <source>
        <dbReference type="ARBA" id="ARBA00003068"/>
    </source>
</evidence>
<evidence type="ECO:0000256" key="12">
    <source>
        <dbReference type="ARBA" id="ARBA00022989"/>
    </source>
</evidence>
<evidence type="ECO:0000256" key="14">
    <source>
        <dbReference type="ARBA" id="ARBA00023078"/>
    </source>
</evidence>
<evidence type="ECO:0000256" key="15">
    <source>
        <dbReference type="ARBA" id="ARBA00023136"/>
    </source>
</evidence>
<dbReference type="Pfam" id="PF01333">
    <property type="entry name" value="Apocytochr_F_C"/>
    <property type="match status" value="1"/>
</dbReference>
<dbReference type="AlphaFoldDB" id="A0A1Z4KGR7"/>
<dbReference type="GO" id="GO:0020037">
    <property type="term" value="F:heme binding"/>
    <property type="evidence" value="ECO:0007669"/>
    <property type="project" value="InterPro"/>
</dbReference>
<keyword evidence="12 17" id="KW-1133">Transmembrane helix</keyword>
<dbReference type="NCBIfam" id="NF002736">
    <property type="entry name" value="PRK02693.1"/>
    <property type="match status" value="1"/>
</dbReference>
<keyword evidence="5 17" id="KW-0813">Transport</keyword>
<keyword evidence="6 17" id="KW-0602">Photosynthesis</keyword>
<dbReference type="InterPro" id="IPR011054">
    <property type="entry name" value="Rudment_hybrid_motif"/>
</dbReference>
<dbReference type="GO" id="GO:0031676">
    <property type="term" value="C:plasma membrane-derived thylakoid membrane"/>
    <property type="evidence" value="ECO:0007669"/>
    <property type="project" value="UniProtKB-SubCell"/>
</dbReference>
<dbReference type="SMR" id="A0A1Z4KGR7"/>
<comment type="function">
    <text evidence="1 17">Component of the cytochrome b6-f complex, which mediates electron transfer between photosystem II (PSII) and photosystem I (PSI), cyclic electron flow around PSI, and state transitions.</text>
</comment>
<comment type="similarity">
    <text evidence="3 17">Belongs to the cytochrome f family.</text>
</comment>
<dbReference type="Pfam" id="PF16639">
    <property type="entry name" value="Apocytochr_F_N"/>
    <property type="match status" value="1"/>
</dbReference>
<comment type="cofactor">
    <cofactor evidence="17 18">
        <name>heme</name>
        <dbReference type="ChEBI" id="CHEBI:30413"/>
    </cofactor>
    <text evidence="17 18">Binds 1 heme group covalently.</text>
</comment>
<dbReference type="SUPFAM" id="SSF49441">
    <property type="entry name" value="Cytochrome f, large domain"/>
    <property type="match status" value="1"/>
</dbReference>
<feature type="binding site" description="covalent" evidence="17 18">
    <location>
        <position position="69"/>
    </location>
    <ligand>
        <name>heme</name>
        <dbReference type="ChEBI" id="CHEBI:30413"/>
    </ligand>
</feature>
<dbReference type="PANTHER" id="PTHR33288">
    <property type="match status" value="1"/>
</dbReference>
<dbReference type="Gene3D" id="2.60.40.830">
    <property type="entry name" value="Cytochrome f large domain"/>
    <property type="match status" value="1"/>
</dbReference>
<keyword evidence="7 17" id="KW-0349">Heme</keyword>
<evidence type="ECO:0000256" key="7">
    <source>
        <dbReference type="ARBA" id="ARBA00022617"/>
    </source>
</evidence>
<evidence type="ECO:0000256" key="13">
    <source>
        <dbReference type="ARBA" id="ARBA00023004"/>
    </source>
</evidence>
<keyword evidence="11 17" id="KW-0249">Electron transport</keyword>
<evidence type="ECO:0000256" key="16">
    <source>
        <dbReference type="ARBA" id="ARBA00025834"/>
    </source>
</evidence>
<feature type="domain" description="Cytochrome f large" evidence="19">
    <location>
        <begin position="45"/>
        <end position="200"/>
    </location>
</feature>
<evidence type="ECO:0000256" key="11">
    <source>
        <dbReference type="ARBA" id="ARBA00022982"/>
    </source>
</evidence>
<dbReference type="FunFam" id="1.20.5.700:FF:000001">
    <property type="entry name" value="Cytochrome f"/>
    <property type="match status" value="1"/>
</dbReference>
<comment type="subcellular location">
    <subcellularLocation>
        <location evidence="2 17">Cellular thylakoid membrane</location>
        <topology evidence="2 17">Single-pass membrane protein</topology>
    </subcellularLocation>
</comment>
<dbReference type="PROSITE" id="PS51010">
    <property type="entry name" value="CYTF"/>
    <property type="match status" value="1"/>
</dbReference>
<dbReference type="EMBL" id="AP018216">
    <property type="protein sequence ID" value="BAY68073.1"/>
    <property type="molecule type" value="Genomic_DNA"/>
</dbReference>
<evidence type="ECO:0000256" key="17">
    <source>
        <dbReference type="HAMAP-Rule" id="MF_00610"/>
    </source>
</evidence>
<feature type="transmembrane region" description="Helical" evidence="17">
    <location>
        <begin position="299"/>
        <end position="318"/>
    </location>
</feature>
<dbReference type="FunFam" id="2.60.40.830:FF:000001">
    <property type="entry name" value="Cytochrome f"/>
    <property type="match status" value="1"/>
</dbReference>
<dbReference type="PANTHER" id="PTHR33288:SF10">
    <property type="entry name" value="CYTOCHROME F"/>
    <property type="match status" value="1"/>
</dbReference>
<keyword evidence="13 17" id="KW-0408">Iron</keyword>
<feature type="binding site" description="axial binding residue" evidence="17 18">
    <location>
        <position position="70"/>
    </location>
    <ligand>
        <name>heme</name>
        <dbReference type="ChEBI" id="CHEBI:30413"/>
    </ligand>
    <ligandPart>
        <name>Fe</name>
        <dbReference type="ChEBI" id="CHEBI:18248"/>
    </ligandPart>
</feature>
<evidence type="ECO:0000256" key="5">
    <source>
        <dbReference type="ARBA" id="ARBA00022448"/>
    </source>
</evidence>
<evidence type="ECO:0000256" key="2">
    <source>
        <dbReference type="ARBA" id="ARBA00004376"/>
    </source>
</evidence>
<reference evidence="20 21" key="1">
    <citation type="submission" date="2017-06" db="EMBL/GenBank/DDBJ databases">
        <title>Genome sequencing of cyanobaciteial culture collection at National Institute for Environmental Studies (NIES).</title>
        <authorList>
            <person name="Hirose Y."/>
            <person name="Shimura Y."/>
            <person name="Fujisawa T."/>
            <person name="Nakamura Y."/>
            <person name="Kawachi M."/>
        </authorList>
    </citation>
    <scope>NUCLEOTIDE SEQUENCE [LARGE SCALE GENOMIC DNA]</scope>
    <source>
        <strain evidence="20 21">NIES-23</strain>
    </source>
</reference>
<dbReference type="GO" id="GO:0015979">
    <property type="term" value="P:photosynthesis"/>
    <property type="evidence" value="ECO:0007669"/>
    <property type="project" value="UniProtKB-UniRule"/>
</dbReference>
<name>A0A1Z4KGR7_ANAVA</name>
<dbReference type="SUPFAM" id="SSF103431">
    <property type="entry name" value="Cytochrome f subunit of the cytochrome b6f complex, transmembrane anchor"/>
    <property type="match status" value="1"/>
</dbReference>
<accession>A0A1Z4KGR7</accession>
<evidence type="ECO:0000256" key="6">
    <source>
        <dbReference type="ARBA" id="ARBA00022531"/>
    </source>
</evidence>
<dbReference type="GO" id="GO:0005506">
    <property type="term" value="F:iron ion binding"/>
    <property type="evidence" value="ECO:0007669"/>
    <property type="project" value="InterPro"/>
</dbReference>
<evidence type="ECO:0000256" key="18">
    <source>
        <dbReference type="PIRSR" id="PIRSR602325-50"/>
    </source>
</evidence>
<comment type="subunit">
    <text evidence="16 17">The 4 large subunits of the cytochrome b6-f complex are cytochrome b6, subunit IV (17 kDa polypeptide, PetD), cytochrome f and the Rieske protein, while the 4 small subunits are PetG, PetL, PetM and PetN. The complex functions as a dimer.</text>
</comment>
<evidence type="ECO:0000256" key="8">
    <source>
        <dbReference type="ARBA" id="ARBA00022692"/>
    </source>
</evidence>
<keyword evidence="14 17" id="KW-0793">Thylakoid</keyword>